<dbReference type="AlphaFoldDB" id="A0A9Q0G473"/>
<keyword evidence="3" id="KW-1185">Reference proteome</keyword>
<reference evidence="2" key="1">
    <citation type="submission" date="2022-02" db="EMBL/GenBank/DDBJ databases">
        <authorList>
            <person name="Henning P.M."/>
            <person name="McCubbin A.G."/>
            <person name="Shore J.S."/>
        </authorList>
    </citation>
    <scope>NUCLEOTIDE SEQUENCE</scope>
    <source>
        <strain evidence="2">F60SS</strain>
        <tissue evidence="2">Leaves</tissue>
    </source>
</reference>
<evidence type="ECO:0000313" key="2">
    <source>
        <dbReference type="EMBL" id="KAJ4842075.1"/>
    </source>
</evidence>
<reference evidence="2" key="2">
    <citation type="journal article" date="2023" name="Plants (Basel)">
        <title>Annotation of the Turnera subulata (Passifloraceae) Draft Genome Reveals the S-Locus Evolved after the Divergence of Turneroideae from Passifloroideae in a Stepwise Manner.</title>
        <authorList>
            <person name="Henning P.M."/>
            <person name="Roalson E.H."/>
            <person name="Mir W."/>
            <person name="McCubbin A.G."/>
            <person name="Shore J.S."/>
        </authorList>
    </citation>
    <scope>NUCLEOTIDE SEQUENCE</scope>
    <source>
        <strain evidence="2">F60SS</strain>
    </source>
</reference>
<feature type="region of interest" description="Disordered" evidence="1">
    <location>
        <begin position="1"/>
        <end position="66"/>
    </location>
</feature>
<dbReference type="OrthoDB" id="1858881at2759"/>
<sequence>MAVSDRRFRERKEGGGGGGEEGGEEELESLRISSRVRWGDESSGSGRSDGERFGGRGHPGRAVGAFDNIGGAKFQRSRRIKTGFMENETEANLEEMMKKNGWWTKSNWAFLKEPPVLECSSKFQHLRFTVSHCQSFQVKGKPWHYYLLIK</sequence>
<proteinExistence type="predicted"/>
<gene>
    <name evidence="2" type="ORF">Tsubulata_009421</name>
</gene>
<name>A0A9Q0G473_9ROSI</name>
<dbReference type="Proteomes" id="UP001141552">
    <property type="component" value="Unassembled WGS sequence"/>
</dbReference>
<feature type="compositionally biased region" description="Basic and acidic residues" evidence="1">
    <location>
        <begin position="1"/>
        <end position="14"/>
    </location>
</feature>
<evidence type="ECO:0000313" key="3">
    <source>
        <dbReference type="Proteomes" id="UP001141552"/>
    </source>
</evidence>
<dbReference type="EMBL" id="JAKUCV010002594">
    <property type="protein sequence ID" value="KAJ4842075.1"/>
    <property type="molecule type" value="Genomic_DNA"/>
</dbReference>
<accession>A0A9Q0G473</accession>
<comment type="caution">
    <text evidence="2">The sequence shown here is derived from an EMBL/GenBank/DDBJ whole genome shotgun (WGS) entry which is preliminary data.</text>
</comment>
<organism evidence="2 3">
    <name type="scientific">Turnera subulata</name>
    <dbReference type="NCBI Taxonomy" id="218843"/>
    <lineage>
        <taxon>Eukaryota</taxon>
        <taxon>Viridiplantae</taxon>
        <taxon>Streptophyta</taxon>
        <taxon>Embryophyta</taxon>
        <taxon>Tracheophyta</taxon>
        <taxon>Spermatophyta</taxon>
        <taxon>Magnoliopsida</taxon>
        <taxon>eudicotyledons</taxon>
        <taxon>Gunneridae</taxon>
        <taxon>Pentapetalae</taxon>
        <taxon>rosids</taxon>
        <taxon>fabids</taxon>
        <taxon>Malpighiales</taxon>
        <taxon>Passifloraceae</taxon>
        <taxon>Turnera</taxon>
    </lineage>
</organism>
<evidence type="ECO:0000256" key="1">
    <source>
        <dbReference type="SAM" id="MobiDB-lite"/>
    </source>
</evidence>
<protein>
    <submittedName>
        <fullName evidence="2">Uncharacterized protein</fullName>
    </submittedName>
</protein>